<keyword evidence="2" id="KW-0812">Transmembrane</keyword>
<feature type="region of interest" description="Disordered" evidence="1">
    <location>
        <begin position="135"/>
        <end position="160"/>
    </location>
</feature>
<accession>A0A835CSI4</accession>
<evidence type="ECO:0000313" key="3">
    <source>
        <dbReference type="EMBL" id="KAF7995024.1"/>
    </source>
</evidence>
<organism evidence="3 4">
    <name type="scientific">Aphidius gifuensis</name>
    <name type="common">Parasitoid wasp</name>
    <dbReference type="NCBI Taxonomy" id="684658"/>
    <lineage>
        <taxon>Eukaryota</taxon>
        <taxon>Metazoa</taxon>
        <taxon>Ecdysozoa</taxon>
        <taxon>Arthropoda</taxon>
        <taxon>Hexapoda</taxon>
        <taxon>Insecta</taxon>
        <taxon>Pterygota</taxon>
        <taxon>Neoptera</taxon>
        <taxon>Endopterygota</taxon>
        <taxon>Hymenoptera</taxon>
        <taxon>Apocrita</taxon>
        <taxon>Ichneumonoidea</taxon>
        <taxon>Braconidae</taxon>
        <taxon>Aphidiinae</taxon>
        <taxon>Aphidius</taxon>
    </lineage>
</organism>
<reference evidence="3 4" key="1">
    <citation type="submission" date="2020-08" db="EMBL/GenBank/DDBJ databases">
        <title>Aphidius gifuensis genome sequencing and assembly.</title>
        <authorList>
            <person name="Du Z."/>
        </authorList>
    </citation>
    <scope>NUCLEOTIDE SEQUENCE [LARGE SCALE GENOMIC DNA]</scope>
    <source>
        <strain evidence="3">YNYX2018</strain>
        <tissue evidence="3">Adults</tissue>
    </source>
</reference>
<keyword evidence="2" id="KW-1133">Transmembrane helix</keyword>
<feature type="compositionally biased region" description="Polar residues" evidence="1">
    <location>
        <begin position="135"/>
        <end position="146"/>
    </location>
</feature>
<feature type="transmembrane region" description="Helical" evidence="2">
    <location>
        <begin position="43"/>
        <end position="62"/>
    </location>
</feature>
<comment type="caution">
    <text evidence="3">The sequence shown here is derived from an EMBL/GenBank/DDBJ whole genome shotgun (WGS) entry which is preliminary data.</text>
</comment>
<evidence type="ECO:0000256" key="2">
    <source>
        <dbReference type="SAM" id="Phobius"/>
    </source>
</evidence>
<keyword evidence="2" id="KW-0472">Membrane</keyword>
<protein>
    <submittedName>
        <fullName evidence="3">Uncharacterized protein</fullName>
    </submittedName>
</protein>
<dbReference type="EMBL" id="JACMRX010000002">
    <property type="protein sequence ID" value="KAF7995024.1"/>
    <property type="molecule type" value="Genomic_DNA"/>
</dbReference>
<keyword evidence="4" id="KW-1185">Reference proteome</keyword>
<feature type="region of interest" description="Disordered" evidence="1">
    <location>
        <begin position="204"/>
        <end position="227"/>
    </location>
</feature>
<evidence type="ECO:0000256" key="1">
    <source>
        <dbReference type="SAM" id="MobiDB-lite"/>
    </source>
</evidence>
<feature type="compositionally biased region" description="Basic and acidic residues" evidence="1">
    <location>
        <begin position="77"/>
        <end position="87"/>
    </location>
</feature>
<dbReference type="Proteomes" id="UP000639338">
    <property type="component" value="Unassembled WGS sequence"/>
</dbReference>
<feature type="transmembrane region" description="Helical" evidence="2">
    <location>
        <begin position="20"/>
        <end position="37"/>
    </location>
</feature>
<proteinExistence type="predicted"/>
<dbReference type="AlphaFoldDB" id="A0A835CSI4"/>
<name>A0A835CSI4_APHGI</name>
<evidence type="ECO:0000313" key="4">
    <source>
        <dbReference type="Proteomes" id="UP000639338"/>
    </source>
</evidence>
<feature type="region of interest" description="Disordered" evidence="1">
    <location>
        <begin position="65"/>
        <end position="87"/>
    </location>
</feature>
<sequence>MEGIISPLEYREDCSGRSMATLLVAWLSAAMVASILLRWKYMWIALAILTILFLAACGLAAYSSRKSARDEEEEEEANRQQRLSDDRMNIQSISGDMSQNYPYNVEPPGYQTYWITELPPPYTVVVESDAPPLISSQLNSSANQEPSMDPPLTGQPPPYSVAIQQNRTSIIQTASSSDYYNQNDHTDTSTVQSLNIDTCQSVTINRNDENKEETDDESKIPPSSNVLSSGTQYLTNFISHTFGRGQRSRTTSTVIIPNNQESTTSSSRIEQITS</sequence>
<dbReference type="OrthoDB" id="7687627at2759"/>
<gene>
    <name evidence="3" type="ORF">HCN44_004496</name>
</gene>